<dbReference type="NCBIfam" id="TIGR01120">
    <property type="entry name" value="rpiB"/>
    <property type="match status" value="1"/>
</dbReference>
<sequence length="146" mass="15218">MATIAVGCDHAGYHLKECLAAELRTLGHQVLDLGTDSTERVDYPDFGFAVARAVAGGEATAGVAVCGSGVGIAMAANKVAGIRAATVHDVESARLSKAHNDANVLCFGERVIDPKVAEEALRAWLDEDFEGGRHDARVAKLDAMGD</sequence>
<dbReference type="GO" id="GO:0004751">
    <property type="term" value="F:ribose-5-phosphate isomerase activity"/>
    <property type="evidence" value="ECO:0007669"/>
    <property type="project" value="TreeGrafter"/>
</dbReference>
<proteinExistence type="predicted"/>
<evidence type="ECO:0000256" key="1">
    <source>
        <dbReference type="ARBA" id="ARBA00023235"/>
    </source>
</evidence>
<dbReference type="InterPro" id="IPR036569">
    <property type="entry name" value="RpiB_LacA_LacB_sf"/>
</dbReference>
<dbReference type="SUPFAM" id="SSF89623">
    <property type="entry name" value="Ribose/Galactose isomerase RpiB/AlsB"/>
    <property type="match status" value="1"/>
</dbReference>
<protein>
    <recommendedName>
        <fullName evidence="3">Ribose 5-phosphate isomerase B</fullName>
    </recommendedName>
</protein>
<evidence type="ECO:0000313" key="2">
    <source>
        <dbReference type="EMBL" id="SVA95528.1"/>
    </source>
</evidence>
<keyword evidence="1" id="KW-0413">Isomerase</keyword>
<gene>
    <name evidence="2" type="ORF">METZ01_LOCUS148382</name>
</gene>
<dbReference type="Pfam" id="PF02502">
    <property type="entry name" value="LacAB_rpiB"/>
    <property type="match status" value="1"/>
</dbReference>
<dbReference type="InterPro" id="IPR003500">
    <property type="entry name" value="RpiB_LacA_LacB"/>
</dbReference>
<dbReference type="PIRSF" id="PIRSF005384">
    <property type="entry name" value="RpiB_LacA_B"/>
    <property type="match status" value="1"/>
</dbReference>
<accession>A0A382A1X1</accession>
<dbReference type="AlphaFoldDB" id="A0A382A1X1"/>
<dbReference type="NCBIfam" id="TIGR00689">
    <property type="entry name" value="rpiB_lacA_lacB"/>
    <property type="match status" value="1"/>
</dbReference>
<dbReference type="NCBIfam" id="NF004051">
    <property type="entry name" value="PRK05571.1"/>
    <property type="match status" value="1"/>
</dbReference>
<reference evidence="2" key="1">
    <citation type="submission" date="2018-05" db="EMBL/GenBank/DDBJ databases">
        <authorList>
            <person name="Lanie J.A."/>
            <person name="Ng W.-L."/>
            <person name="Kazmierczak K.M."/>
            <person name="Andrzejewski T.M."/>
            <person name="Davidsen T.M."/>
            <person name="Wayne K.J."/>
            <person name="Tettelin H."/>
            <person name="Glass J.I."/>
            <person name="Rusch D."/>
            <person name="Podicherti R."/>
            <person name="Tsui H.-C.T."/>
            <person name="Winkler M.E."/>
        </authorList>
    </citation>
    <scope>NUCLEOTIDE SEQUENCE</scope>
</reference>
<dbReference type="EMBL" id="UINC01023581">
    <property type="protein sequence ID" value="SVA95528.1"/>
    <property type="molecule type" value="Genomic_DNA"/>
</dbReference>
<dbReference type="GO" id="GO:0019316">
    <property type="term" value="P:D-allose catabolic process"/>
    <property type="evidence" value="ECO:0007669"/>
    <property type="project" value="TreeGrafter"/>
</dbReference>
<dbReference type="PANTHER" id="PTHR30345:SF0">
    <property type="entry name" value="DNA DAMAGE-REPAIR_TOLERATION PROTEIN DRT102"/>
    <property type="match status" value="1"/>
</dbReference>
<evidence type="ECO:0008006" key="3">
    <source>
        <dbReference type="Google" id="ProtNLM"/>
    </source>
</evidence>
<dbReference type="InterPro" id="IPR004785">
    <property type="entry name" value="RpiB"/>
</dbReference>
<organism evidence="2">
    <name type="scientific">marine metagenome</name>
    <dbReference type="NCBI Taxonomy" id="408172"/>
    <lineage>
        <taxon>unclassified sequences</taxon>
        <taxon>metagenomes</taxon>
        <taxon>ecological metagenomes</taxon>
    </lineage>
</organism>
<dbReference type="GO" id="GO:0009052">
    <property type="term" value="P:pentose-phosphate shunt, non-oxidative branch"/>
    <property type="evidence" value="ECO:0007669"/>
    <property type="project" value="TreeGrafter"/>
</dbReference>
<dbReference type="PANTHER" id="PTHR30345">
    <property type="entry name" value="RIBOSE-5-PHOSPHATE ISOMERASE B"/>
    <property type="match status" value="1"/>
</dbReference>
<dbReference type="Gene3D" id="3.40.1400.10">
    <property type="entry name" value="Sugar-phosphate isomerase, RpiB/LacA/LacB"/>
    <property type="match status" value="1"/>
</dbReference>
<name>A0A382A1X1_9ZZZZ</name>